<feature type="compositionally biased region" description="Basic and acidic residues" evidence="1">
    <location>
        <begin position="97"/>
        <end position="119"/>
    </location>
</feature>
<feature type="compositionally biased region" description="Polar residues" evidence="1">
    <location>
        <begin position="294"/>
        <end position="305"/>
    </location>
</feature>
<reference evidence="2 3" key="1">
    <citation type="journal article" date="2024" name="Front Chem Biol">
        <title>Unveiling the potential of Daldinia eschscholtzii MFLUCC 19-0629 through bioactivity and bioinformatics studies for enhanced sustainable agriculture production.</title>
        <authorList>
            <person name="Brooks S."/>
            <person name="Weaver J.A."/>
            <person name="Klomchit A."/>
            <person name="Alharthi S.A."/>
            <person name="Onlamun T."/>
            <person name="Nurani R."/>
            <person name="Vong T.K."/>
            <person name="Alberti F."/>
            <person name="Greco C."/>
        </authorList>
    </citation>
    <scope>NUCLEOTIDE SEQUENCE [LARGE SCALE GENOMIC DNA]</scope>
    <source>
        <strain evidence="2">MFLUCC 19-0629</strain>
    </source>
</reference>
<evidence type="ECO:0000313" key="3">
    <source>
        <dbReference type="Proteomes" id="UP001369815"/>
    </source>
</evidence>
<gene>
    <name evidence="2" type="ORF">Daesc_000886</name>
</gene>
<feature type="compositionally biased region" description="Pro residues" evidence="1">
    <location>
        <begin position="402"/>
        <end position="411"/>
    </location>
</feature>
<feature type="compositionally biased region" description="Basic residues" evidence="1">
    <location>
        <begin position="320"/>
        <end position="336"/>
    </location>
</feature>
<protein>
    <submittedName>
        <fullName evidence="2">Uncharacterized protein</fullName>
    </submittedName>
</protein>
<dbReference type="Proteomes" id="UP001369815">
    <property type="component" value="Unassembled WGS sequence"/>
</dbReference>
<feature type="compositionally biased region" description="Pro residues" evidence="1">
    <location>
        <begin position="338"/>
        <end position="373"/>
    </location>
</feature>
<feature type="compositionally biased region" description="Basic and acidic residues" evidence="1">
    <location>
        <begin position="206"/>
        <end position="226"/>
    </location>
</feature>
<feature type="region of interest" description="Disordered" evidence="1">
    <location>
        <begin position="97"/>
        <end position="123"/>
    </location>
</feature>
<feature type="compositionally biased region" description="Basic and acidic residues" evidence="1">
    <location>
        <begin position="246"/>
        <end position="255"/>
    </location>
</feature>
<dbReference type="AlphaFoldDB" id="A0AAX6N085"/>
<feature type="compositionally biased region" description="Pro residues" evidence="1">
    <location>
        <begin position="308"/>
        <end position="319"/>
    </location>
</feature>
<keyword evidence="3" id="KW-1185">Reference proteome</keyword>
<name>A0AAX6N085_9PEZI</name>
<evidence type="ECO:0000256" key="1">
    <source>
        <dbReference type="SAM" id="MobiDB-lite"/>
    </source>
</evidence>
<feature type="region of interest" description="Disordered" evidence="1">
    <location>
        <begin position="145"/>
        <end position="420"/>
    </location>
</feature>
<comment type="caution">
    <text evidence="2">The sequence shown here is derived from an EMBL/GenBank/DDBJ whole genome shotgun (WGS) entry which is preliminary data.</text>
</comment>
<feature type="compositionally biased region" description="Low complexity" evidence="1">
    <location>
        <begin position="267"/>
        <end position="282"/>
    </location>
</feature>
<evidence type="ECO:0000313" key="2">
    <source>
        <dbReference type="EMBL" id="KAK6958093.1"/>
    </source>
</evidence>
<accession>A0AAX6N085</accession>
<sequence length="456" mass="52124">MCQLWNQEYSECHHVSRNLIHCPTYYKQQSEANGFFGRLFNSSVRGKKNCGRVIPHYGEPALFCPACSVKNDQLRGNQIGDGALTVRHPRVRDEYQYYSREHRGRSENLAERSHSKPDGHAQQGVWIPGLYYEPENLAQRDHYRRAAERARPVSPPRAATAARTHRKPEQKRDKSEVRIQSSVKDRVHKHHERKPEHRHYASVSRQHSDRNEGKGASPVKKDERKPHATTQVKEVAGLNIPRRPRKPVEPAPNRDPRRRQGVTKNNSPRGRSLSRASSSKSLPPTPPPKDSRQRTWMRQIRNSFGQGRPPPPPPPPPANKHPRLRHKPGKVYKVRRTPSPPRPPPRPPPKPPKPPTDPPFTDPPLTEPPPTPMPEYQVYLNAQRFAASYHPSTERAVETPSLRPPLKPPPQRNKGLYRNPTLRRIASPLRLTDNASDESFVCQDARLVTLNGGNYF</sequence>
<dbReference type="EMBL" id="JBANMG010000001">
    <property type="protein sequence ID" value="KAK6958093.1"/>
    <property type="molecule type" value="Genomic_DNA"/>
</dbReference>
<proteinExistence type="predicted"/>
<organism evidence="2 3">
    <name type="scientific">Daldinia eschscholtzii</name>
    <dbReference type="NCBI Taxonomy" id="292717"/>
    <lineage>
        <taxon>Eukaryota</taxon>
        <taxon>Fungi</taxon>
        <taxon>Dikarya</taxon>
        <taxon>Ascomycota</taxon>
        <taxon>Pezizomycotina</taxon>
        <taxon>Sordariomycetes</taxon>
        <taxon>Xylariomycetidae</taxon>
        <taxon>Xylariales</taxon>
        <taxon>Hypoxylaceae</taxon>
        <taxon>Daldinia</taxon>
    </lineage>
</organism>
<dbReference type="PRINTS" id="PR01217">
    <property type="entry name" value="PRICHEXTENSN"/>
</dbReference>